<accession>A0ABV1JV43</accession>
<comment type="caution">
    <text evidence="1">The sequence shown here is derived from an EMBL/GenBank/DDBJ whole genome shotgun (WGS) entry which is preliminary data.</text>
</comment>
<evidence type="ECO:0000313" key="1">
    <source>
        <dbReference type="EMBL" id="MEQ3538768.1"/>
    </source>
</evidence>
<protein>
    <submittedName>
        <fullName evidence="1">Uncharacterized protein</fullName>
    </submittedName>
</protein>
<dbReference type="RefSeq" id="WP_345652763.1">
    <property type="nucleotide sequence ID" value="NZ_BAABLY010000082.1"/>
</dbReference>
<sequence>MTAPAPTVRVFHENAYVVAEDAETGLVGRAPLHLPDAELRARENLQAVLSQRGAR</sequence>
<reference evidence="1 2" key="1">
    <citation type="submission" date="2024-03" db="EMBL/GenBank/DDBJ databases">
        <title>Draft genome sequence of Pseudonocardia tropica JCM 19149.</title>
        <authorList>
            <person name="Butdee W."/>
            <person name="Duangmal K."/>
        </authorList>
    </citation>
    <scope>NUCLEOTIDE SEQUENCE [LARGE SCALE GENOMIC DNA]</scope>
    <source>
        <strain evidence="1 2">JCM 19149</strain>
    </source>
</reference>
<proteinExistence type="predicted"/>
<name>A0ABV1JV43_9PSEU</name>
<evidence type="ECO:0000313" key="2">
    <source>
        <dbReference type="Proteomes" id="UP001464923"/>
    </source>
</evidence>
<keyword evidence="2" id="KW-1185">Reference proteome</keyword>
<organism evidence="1 2">
    <name type="scientific">Pseudonocardia tropica</name>
    <dbReference type="NCBI Taxonomy" id="681289"/>
    <lineage>
        <taxon>Bacteria</taxon>
        <taxon>Bacillati</taxon>
        <taxon>Actinomycetota</taxon>
        <taxon>Actinomycetes</taxon>
        <taxon>Pseudonocardiales</taxon>
        <taxon>Pseudonocardiaceae</taxon>
        <taxon>Pseudonocardia</taxon>
    </lineage>
</organism>
<dbReference type="Proteomes" id="UP001464923">
    <property type="component" value="Unassembled WGS sequence"/>
</dbReference>
<dbReference type="EMBL" id="JBEDNP010000004">
    <property type="protein sequence ID" value="MEQ3538768.1"/>
    <property type="molecule type" value="Genomic_DNA"/>
</dbReference>
<gene>
    <name evidence="1" type="ORF">WHI96_08040</name>
</gene>